<gene>
    <name evidence="4" type="ORF">COCCU_05215</name>
</gene>
<reference evidence="4 5" key="1">
    <citation type="submission" date="2019-11" db="EMBL/GenBank/DDBJ databases">
        <title>Complete genome sequence of Corynebacterium kalinowskii 1959, a novel Corynebacterium species isolated from soil of a small paddock in Vilsendorf, Germany.</title>
        <authorList>
            <person name="Schaffert L."/>
            <person name="Ruwe M."/>
            <person name="Milse J."/>
            <person name="Hanuschka K."/>
            <person name="Ortseifen V."/>
            <person name="Droste J."/>
            <person name="Brandt D."/>
            <person name="Schlueter L."/>
            <person name="Kutter Y."/>
            <person name="Vinke S."/>
            <person name="Viehoefer P."/>
            <person name="Jacob L."/>
            <person name="Luebke N.-C."/>
            <person name="Schulte-Berndt E."/>
            <person name="Hain C."/>
            <person name="Linder M."/>
            <person name="Schmidt P."/>
            <person name="Wollenschlaeger L."/>
            <person name="Luttermann T."/>
            <person name="Thieme E."/>
            <person name="Hassa J."/>
            <person name="Haak M."/>
            <person name="Wittchen M."/>
            <person name="Mentz A."/>
            <person name="Persicke M."/>
            <person name="Busche T."/>
            <person name="Ruckert C."/>
        </authorList>
    </citation>
    <scope>NUCLEOTIDE SEQUENCE [LARGE SCALE GENOMIC DNA]</scope>
    <source>
        <strain evidence="4 5">2039</strain>
    </source>
</reference>
<dbReference type="Gene3D" id="3.90.76.10">
    <property type="entry name" value="Dipeptide-binding Protein, Domain 1"/>
    <property type="match status" value="1"/>
</dbReference>
<dbReference type="GO" id="GO:0015833">
    <property type="term" value="P:peptide transport"/>
    <property type="evidence" value="ECO:0007669"/>
    <property type="project" value="TreeGrafter"/>
</dbReference>
<dbReference type="PANTHER" id="PTHR30290:SF65">
    <property type="entry name" value="MONOACYL PHOSPHATIDYLINOSITOL TETRAMANNOSIDE-BINDING PROTEIN LPQW-RELATED"/>
    <property type="match status" value="1"/>
</dbReference>
<protein>
    <submittedName>
        <fullName evidence="4">Putative monoacyl phosphatidylinositol tetramannoside-binding protein LpqW</fullName>
    </submittedName>
</protein>
<dbReference type="Gene3D" id="3.40.190.10">
    <property type="entry name" value="Periplasmic binding protein-like II"/>
    <property type="match status" value="1"/>
</dbReference>
<dbReference type="PANTHER" id="PTHR30290">
    <property type="entry name" value="PERIPLASMIC BINDING COMPONENT OF ABC TRANSPORTER"/>
    <property type="match status" value="1"/>
</dbReference>
<name>A0A6B8VV57_9CORY</name>
<feature type="signal peptide" evidence="2">
    <location>
        <begin position="1"/>
        <end position="20"/>
    </location>
</feature>
<dbReference type="SUPFAM" id="SSF53850">
    <property type="entry name" value="Periplasmic binding protein-like II"/>
    <property type="match status" value="1"/>
</dbReference>
<organism evidence="4 5">
    <name type="scientific">Corynebacterium occultum</name>
    <dbReference type="NCBI Taxonomy" id="2675219"/>
    <lineage>
        <taxon>Bacteria</taxon>
        <taxon>Bacillati</taxon>
        <taxon>Actinomycetota</taxon>
        <taxon>Actinomycetes</taxon>
        <taxon>Mycobacteriales</taxon>
        <taxon>Corynebacteriaceae</taxon>
        <taxon>Corynebacterium</taxon>
    </lineage>
</organism>
<feature type="region of interest" description="Disordered" evidence="1">
    <location>
        <begin position="23"/>
        <end position="47"/>
    </location>
</feature>
<proteinExistence type="predicted"/>
<dbReference type="InterPro" id="IPR039424">
    <property type="entry name" value="SBP_5"/>
</dbReference>
<dbReference type="Gene3D" id="3.10.105.10">
    <property type="entry name" value="Dipeptide-binding Protein, Domain 3"/>
    <property type="match status" value="1"/>
</dbReference>
<dbReference type="PROSITE" id="PS51257">
    <property type="entry name" value="PROKAR_LIPOPROTEIN"/>
    <property type="match status" value="1"/>
</dbReference>
<dbReference type="AlphaFoldDB" id="A0A6B8VV57"/>
<sequence precursor="true">MRSRIALSTLTLAVSLVACSANPGPPPVEEVTPSTTQTTAATTTTSPPADVVRETIAVGIDPLRNGLNPHLLADDSAFVASLASLVLPSAFRNGEIDRDVLVSAAEVEAVGEAVQTLRYEISPEAQWSDGTPITGADFRYLWTSMNNTSGVIDAAAYNSISAVRTSSAGKIVEVDLHRRLSSWQGLFAHLLPSHLVSGQAFDQALLNDVPASAGRYMVQSVDRSRGVVTLHRNDRFWGVDPALTDVLQFREMRSVASGSDQLRSGQVSFLDVTPQETSVEAYGLMAENQVRTLETPRELQITFNTASPSLTTASQRAQLASLIDVPLVARLAAGRDRTLAVPDFQVPEADVAQLRELSQAQPLRIAADPADDTASAAVRTLIDLLGRQGIEAELVPAELADITTTGLPEGEIDAVVTWRNSLGTPVDVASAYQCPSTPGSPGTSNLSGYCVPATDEVLEGFLAGDNPAGIPDFVRRLEALEHLTVPLLRETRVQVLGTGIVGVDPLLDNWPSGISSAASWRISD</sequence>
<dbReference type="Pfam" id="PF00496">
    <property type="entry name" value="SBP_bac_5"/>
    <property type="match status" value="1"/>
</dbReference>
<evidence type="ECO:0000313" key="5">
    <source>
        <dbReference type="Proteomes" id="UP000424462"/>
    </source>
</evidence>
<dbReference type="GO" id="GO:1904680">
    <property type="term" value="F:peptide transmembrane transporter activity"/>
    <property type="evidence" value="ECO:0007669"/>
    <property type="project" value="TreeGrafter"/>
</dbReference>
<evidence type="ECO:0000259" key="3">
    <source>
        <dbReference type="Pfam" id="PF00496"/>
    </source>
</evidence>
<dbReference type="EMBL" id="CP046455">
    <property type="protein sequence ID" value="QGU06989.1"/>
    <property type="molecule type" value="Genomic_DNA"/>
</dbReference>
<evidence type="ECO:0000313" key="4">
    <source>
        <dbReference type="EMBL" id="QGU06989.1"/>
    </source>
</evidence>
<accession>A0A6B8VV57</accession>
<keyword evidence="5" id="KW-1185">Reference proteome</keyword>
<feature type="domain" description="Solute-binding protein family 5" evidence="3">
    <location>
        <begin position="115"/>
        <end position="332"/>
    </location>
</feature>
<evidence type="ECO:0000256" key="1">
    <source>
        <dbReference type="SAM" id="MobiDB-lite"/>
    </source>
</evidence>
<dbReference type="RefSeq" id="WP_231598874.1">
    <property type="nucleotide sequence ID" value="NZ_CP046455.1"/>
</dbReference>
<feature type="compositionally biased region" description="Low complexity" evidence="1">
    <location>
        <begin position="29"/>
        <end position="47"/>
    </location>
</feature>
<dbReference type="InterPro" id="IPR000914">
    <property type="entry name" value="SBP_5_dom"/>
</dbReference>
<dbReference type="KEGG" id="cok:COCCU_05215"/>
<feature type="chain" id="PRO_5039191874" evidence="2">
    <location>
        <begin position="21"/>
        <end position="524"/>
    </location>
</feature>
<keyword evidence="2" id="KW-0732">Signal</keyword>
<dbReference type="Proteomes" id="UP000424462">
    <property type="component" value="Chromosome"/>
</dbReference>
<dbReference type="CDD" id="cd08501">
    <property type="entry name" value="PBP2_Lpqw"/>
    <property type="match status" value="1"/>
</dbReference>
<evidence type="ECO:0000256" key="2">
    <source>
        <dbReference type="SAM" id="SignalP"/>
    </source>
</evidence>